<dbReference type="KEGG" id="crq:GCK72_010300"/>
<proteinExistence type="predicted"/>
<dbReference type="Proteomes" id="UP000483820">
    <property type="component" value="Chromosome III"/>
</dbReference>
<dbReference type="RefSeq" id="XP_053587366.1">
    <property type="nucleotide sequence ID" value="XM_053727789.1"/>
</dbReference>
<evidence type="ECO:0000313" key="1">
    <source>
        <dbReference type="EMBL" id="KAF1762038.1"/>
    </source>
</evidence>
<organism evidence="1 2">
    <name type="scientific">Caenorhabditis remanei</name>
    <name type="common">Caenorhabditis vulgaris</name>
    <dbReference type="NCBI Taxonomy" id="31234"/>
    <lineage>
        <taxon>Eukaryota</taxon>
        <taxon>Metazoa</taxon>
        <taxon>Ecdysozoa</taxon>
        <taxon>Nematoda</taxon>
        <taxon>Chromadorea</taxon>
        <taxon>Rhabditida</taxon>
        <taxon>Rhabditina</taxon>
        <taxon>Rhabditomorpha</taxon>
        <taxon>Rhabditoidea</taxon>
        <taxon>Rhabditidae</taxon>
        <taxon>Peloderinae</taxon>
        <taxon>Caenorhabditis</taxon>
    </lineage>
</organism>
<accession>A0A6A5H2W3</accession>
<dbReference type="GeneID" id="9826004"/>
<dbReference type="CTD" id="9826004"/>
<dbReference type="EMBL" id="WUAV01000003">
    <property type="protein sequence ID" value="KAF1762038.1"/>
    <property type="molecule type" value="Genomic_DNA"/>
</dbReference>
<gene>
    <name evidence="1" type="ORF">GCK72_010300</name>
</gene>
<sequence>MNSYFRNVYRQYEDRNTIIGSGDFKAASCLLLEQEKPRRTELQLLQPDIGEHAHCCLVSDTRVTRLSKIDTRSPQGSHDLITFNRTSVSKMTTIGDHGIVLEKRDGLVQLFDLRQSNRARWSYDAKETCASIQEAGEAIFLQTKSGITVLNELSGKESFSFKMRKDHEFCGSLHGQDDEEMFLVTRTLNRSSMQIIGAREYAGGKGKPLLNYYGNSRSITHFVRFQRDLFATADESGRVVVQYEDTR</sequence>
<evidence type="ECO:0000313" key="2">
    <source>
        <dbReference type="Proteomes" id="UP000483820"/>
    </source>
</evidence>
<dbReference type="AlphaFoldDB" id="A0A6A5H2W3"/>
<protein>
    <recommendedName>
        <fullName evidence="3">Vacuolar import/degradation Vid27 C-terminal domain-containing protein</fullName>
    </recommendedName>
</protein>
<evidence type="ECO:0008006" key="3">
    <source>
        <dbReference type="Google" id="ProtNLM"/>
    </source>
</evidence>
<reference evidence="1 2" key="1">
    <citation type="submission" date="2019-12" db="EMBL/GenBank/DDBJ databases">
        <title>Chromosome-level assembly of the Caenorhabditis remanei genome.</title>
        <authorList>
            <person name="Teterina A.A."/>
            <person name="Willis J.H."/>
            <person name="Phillips P.C."/>
        </authorList>
    </citation>
    <scope>NUCLEOTIDE SEQUENCE [LARGE SCALE GENOMIC DNA]</scope>
    <source>
        <strain evidence="1 2">PX506</strain>
        <tissue evidence="1">Whole organism</tissue>
    </source>
</reference>
<comment type="caution">
    <text evidence="1">The sequence shown here is derived from an EMBL/GenBank/DDBJ whole genome shotgun (WGS) entry which is preliminary data.</text>
</comment>
<name>A0A6A5H2W3_CAERE</name>